<name>A0A8K1ZW42_9CYAN</name>
<evidence type="ECO:0000313" key="1">
    <source>
        <dbReference type="EMBL" id="NCJ05171.1"/>
    </source>
</evidence>
<protein>
    <submittedName>
        <fullName evidence="1">Uncharacterized protein</fullName>
    </submittedName>
</protein>
<organism evidence="1 2">
    <name type="scientific">Petrachloros mirabilis ULC683</name>
    <dbReference type="NCBI Taxonomy" id="2781853"/>
    <lineage>
        <taxon>Bacteria</taxon>
        <taxon>Bacillati</taxon>
        <taxon>Cyanobacteriota</taxon>
        <taxon>Cyanophyceae</taxon>
        <taxon>Synechococcales</taxon>
        <taxon>Petrachlorosaceae</taxon>
        <taxon>Petrachloros</taxon>
        <taxon>Petrachloros mirabilis</taxon>
    </lineage>
</organism>
<gene>
    <name evidence="1" type="ORF">GS597_01280</name>
</gene>
<reference evidence="1" key="1">
    <citation type="submission" date="2019-12" db="EMBL/GenBank/DDBJ databases">
        <title>High-Quality draft genome sequences of three cyanobacteria isolated from the limestone walls of the Old Cathedral of Coimbra.</title>
        <authorList>
            <person name="Tiago I."/>
            <person name="Soares F."/>
            <person name="Portugal A."/>
        </authorList>
    </citation>
    <scope>NUCLEOTIDE SEQUENCE [LARGE SCALE GENOMIC DNA]</scope>
    <source>
        <strain evidence="1">C</strain>
    </source>
</reference>
<proteinExistence type="predicted"/>
<dbReference type="Proteomes" id="UP000607397">
    <property type="component" value="Unassembled WGS sequence"/>
</dbReference>
<evidence type="ECO:0000313" key="2">
    <source>
        <dbReference type="Proteomes" id="UP000607397"/>
    </source>
</evidence>
<dbReference type="EMBL" id="WVIC01000002">
    <property type="protein sequence ID" value="NCJ05171.1"/>
    <property type="molecule type" value="Genomic_DNA"/>
</dbReference>
<accession>A0A8K1ZW42</accession>
<keyword evidence="2" id="KW-1185">Reference proteome</keyword>
<sequence>MIISSTRQVSLLLPNGVAKQTFAALEAPWVLRPAFYPWREYYEIILTNWVTALHWVYKLKLNPQHRIPGDRQLVRHMKPMGVWLTATLNLCESVHTWSDFLGVDTINYPNAFQWFQLVGQEFKTEELRLRHKTQGVESLRKDLSILKDQRNPYPIRGRCHSRALVEAALKLAMSGTAPKFERDRWLGKRNAPPGQEGFIHAYAAMLASSKKAGSGSVFIQDGQLLIRKGRGRDVLHIPPFLSKKNTRTLKTIRRNSSGA</sequence>
<dbReference type="AlphaFoldDB" id="A0A8K1ZW42"/>
<comment type="caution">
    <text evidence="1">The sequence shown here is derived from an EMBL/GenBank/DDBJ whole genome shotgun (WGS) entry which is preliminary data.</text>
</comment>